<protein>
    <submittedName>
        <fullName evidence="1">Uncharacterized protein</fullName>
    </submittedName>
</protein>
<proteinExistence type="predicted"/>
<gene>
    <name evidence="1" type="ORF">CBM2634_U300004</name>
</gene>
<name>A0A375JCD7_9BURK</name>
<sequence length="79" mass="8712">MLRSDDAALERYQRCSSMPCQRYKQILKSPFPISKNKQLSDQPSISAANAGIAPNSTVAVIKPTTPNFLILLRMALSMS</sequence>
<dbReference type="Proteomes" id="UP000256805">
    <property type="component" value="Unassembled WGS sequence"/>
</dbReference>
<reference evidence="1 2" key="1">
    <citation type="submission" date="2018-01" db="EMBL/GenBank/DDBJ databases">
        <authorList>
            <person name="Gaut B.S."/>
            <person name="Morton B.R."/>
            <person name="Clegg M.T."/>
            <person name="Duvall M.R."/>
        </authorList>
    </citation>
    <scope>NUCLEOTIDE SEQUENCE [LARGE SCALE GENOMIC DNA]</scope>
    <source>
        <strain evidence="1">Cupriavidus taiwanensis cmp 52</strain>
    </source>
</reference>
<dbReference type="AlphaFoldDB" id="A0A375JCD7"/>
<dbReference type="EMBL" id="OVTA01000095">
    <property type="protein sequence ID" value="SPS02788.1"/>
    <property type="molecule type" value="Genomic_DNA"/>
</dbReference>
<organism evidence="1 2">
    <name type="scientific">Cupriavidus taiwanensis</name>
    <dbReference type="NCBI Taxonomy" id="164546"/>
    <lineage>
        <taxon>Bacteria</taxon>
        <taxon>Pseudomonadati</taxon>
        <taxon>Pseudomonadota</taxon>
        <taxon>Betaproteobacteria</taxon>
        <taxon>Burkholderiales</taxon>
        <taxon>Burkholderiaceae</taxon>
        <taxon>Cupriavidus</taxon>
    </lineage>
</organism>
<accession>A0A375JCD7</accession>
<evidence type="ECO:0000313" key="1">
    <source>
        <dbReference type="EMBL" id="SPS02788.1"/>
    </source>
</evidence>
<evidence type="ECO:0000313" key="2">
    <source>
        <dbReference type="Proteomes" id="UP000256805"/>
    </source>
</evidence>